<dbReference type="EMBL" id="BART01031689">
    <property type="protein sequence ID" value="GAH16708.1"/>
    <property type="molecule type" value="Genomic_DNA"/>
</dbReference>
<proteinExistence type="predicted"/>
<evidence type="ECO:0008006" key="2">
    <source>
        <dbReference type="Google" id="ProtNLM"/>
    </source>
</evidence>
<sequence>MQIQWGRSRSSEQQWLPVQSFLIDTNSAKKIISYAGVNADDVILEVG</sequence>
<feature type="non-terminal residue" evidence="1">
    <location>
        <position position="47"/>
    </location>
</feature>
<reference evidence="1" key="1">
    <citation type="journal article" date="2014" name="Front. Microbiol.">
        <title>High frequency of phylogenetically diverse reductive dehalogenase-homologous genes in deep subseafloor sedimentary metagenomes.</title>
        <authorList>
            <person name="Kawai M."/>
            <person name="Futagami T."/>
            <person name="Toyoda A."/>
            <person name="Takaki Y."/>
            <person name="Nishi S."/>
            <person name="Hori S."/>
            <person name="Arai W."/>
            <person name="Tsubouchi T."/>
            <person name="Morono Y."/>
            <person name="Uchiyama I."/>
            <person name="Ito T."/>
            <person name="Fujiyama A."/>
            <person name="Inagaki F."/>
            <person name="Takami H."/>
        </authorList>
    </citation>
    <scope>NUCLEOTIDE SEQUENCE</scope>
    <source>
        <strain evidence="1">Expedition CK06-06</strain>
    </source>
</reference>
<protein>
    <recommendedName>
        <fullName evidence="2">Ribosomal RNA adenine methylase transferase N-terminal domain-containing protein</fullName>
    </recommendedName>
</protein>
<evidence type="ECO:0000313" key="1">
    <source>
        <dbReference type="EMBL" id="GAH16708.1"/>
    </source>
</evidence>
<dbReference type="AlphaFoldDB" id="X1F7D0"/>
<comment type="caution">
    <text evidence="1">The sequence shown here is derived from an EMBL/GenBank/DDBJ whole genome shotgun (WGS) entry which is preliminary data.</text>
</comment>
<gene>
    <name evidence="1" type="ORF">S01H4_54985</name>
</gene>
<accession>X1F7D0</accession>
<organism evidence="1">
    <name type="scientific">marine sediment metagenome</name>
    <dbReference type="NCBI Taxonomy" id="412755"/>
    <lineage>
        <taxon>unclassified sequences</taxon>
        <taxon>metagenomes</taxon>
        <taxon>ecological metagenomes</taxon>
    </lineage>
</organism>
<name>X1F7D0_9ZZZZ</name>